<evidence type="ECO:0000313" key="1">
    <source>
        <dbReference type="EMBL" id="KAF1924069.1"/>
    </source>
</evidence>
<evidence type="ECO:0000313" key="2">
    <source>
        <dbReference type="Proteomes" id="UP000800082"/>
    </source>
</evidence>
<dbReference type="RefSeq" id="XP_033444322.1">
    <property type="nucleotide sequence ID" value="XM_033593965.1"/>
</dbReference>
<name>A0A6A5R9R2_9PLEO</name>
<dbReference type="AlphaFoldDB" id="A0A6A5R9R2"/>
<accession>A0A6A5R9R2</accession>
<dbReference type="EMBL" id="ML978997">
    <property type="protein sequence ID" value="KAF1924069.1"/>
    <property type="molecule type" value="Genomic_DNA"/>
</dbReference>
<dbReference type="Proteomes" id="UP000800082">
    <property type="component" value="Unassembled WGS sequence"/>
</dbReference>
<gene>
    <name evidence="1" type="ORF">M421DRAFT_425086</name>
</gene>
<reference evidence="1" key="1">
    <citation type="journal article" date="2020" name="Stud. Mycol.">
        <title>101 Dothideomycetes genomes: a test case for predicting lifestyles and emergence of pathogens.</title>
        <authorList>
            <person name="Haridas S."/>
            <person name="Albert R."/>
            <person name="Binder M."/>
            <person name="Bloem J."/>
            <person name="Labutti K."/>
            <person name="Salamov A."/>
            <person name="Andreopoulos B."/>
            <person name="Baker S."/>
            <person name="Barry K."/>
            <person name="Bills G."/>
            <person name="Bluhm B."/>
            <person name="Cannon C."/>
            <person name="Castanera R."/>
            <person name="Culley D."/>
            <person name="Daum C."/>
            <person name="Ezra D."/>
            <person name="Gonzalez J."/>
            <person name="Henrissat B."/>
            <person name="Kuo A."/>
            <person name="Liang C."/>
            <person name="Lipzen A."/>
            <person name="Lutzoni F."/>
            <person name="Magnuson J."/>
            <person name="Mondo S."/>
            <person name="Nolan M."/>
            <person name="Ohm R."/>
            <person name="Pangilinan J."/>
            <person name="Park H.-J."/>
            <person name="Ramirez L."/>
            <person name="Alfaro M."/>
            <person name="Sun H."/>
            <person name="Tritt A."/>
            <person name="Yoshinaga Y."/>
            <person name="Zwiers L.-H."/>
            <person name="Turgeon B."/>
            <person name="Goodwin S."/>
            <person name="Spatafora J."/>
            <person name="Crous P."/>
            <person name="Grigoriev I."/>
        </authorList>
    </citation>
    <scope>NUCLEOTIDE SEQUENCE</scope>
    <source>
        <strain evidence="1">CBS 183.55</strain>
    </source>
</reference>
<keyword evidence="2" id="KW-1185">Reference proteome</keyword>
<organism evidence="1 2">
    <name type="scientific">Didymella exigua CBS 183.55</name>
    <dbReference type="NCBI Taxonomy" id="1150837"/>
    <lineage>
        <taxon>Eukaryota</taxon>
        <taxon>Fungi</taxon>
        <taxon>Dikarya</taxon>
        <taxon>Ascomycota</taxon>
        <taxon>Pezizomycotina</taxon>
        <taxon>Dothideomycetes</taxon>
        <taxon>Pleosporomycetidae</taxon>
        <taxon>Pleosporales</taxon>
        <taxon>Pleosporineae</taxon>
        <taxon>Didymellaceae</taxon>
        <taxon>Didymella</taxon>
    </lineage>
</organism>
<proteinExistence type="predicted"/>
<dbReference type="GeneID" id="54351633"/>
<protein>
    <submittedName>
        <fullName evidence="1">Uncharacterized protein</fullName>
    </submittedName>
</protein>
<sequence length="51" mass="5862">MYMLTPQACTWALGGYEAQVRDPSTEQRAQWVDDEIATYKNMTTTARAENF</sequence>